<reference evidence="1 2" key="1">
    <citation type="submission" date="2023-03" db="EMBL/GenBank/DDBJ databases">
        <title>WGS of Gossypium arboreum.</title>
        <authorList>
            <person name="Yu D."/>
        </authorList>
    </citation>
    <scope>NUCLEOTIDE SEQUENCE [LARGE SCALE GENOMIC DNA]</scope>
    <source>
        <tissue evidence="1">Leaf</tissue>
    </source>
</reference>
<evidence type="ECO:0000313" key="1">
    <source>
        <dbReference type="EMBL" id="KAK5775458.1"/>
    </source>
</evidence>
<comment type="caution">
    <text evidence="1">The sequence shown here is derived from an EMBL/GenBank/DDBJ whole genome shotgun (WGS) entry which is preliminary data.</text>
</comment>
<sequence>MKRETIVITDITAVAIHLQRSAIAPRRVVSYPGRIHVDCVKLSRLCVLAMADFHRFNSPFYEAPRFVTHIDDASSVAVTKYCLGVFPRSNTLEVSILDMCSSWVSHLQSGYKQEQIVGMRMNDEEIKRNPEYNNYSHFFNGWIISWSSLSYKQN</sequence>
<dbReference type="EMBL" id="JARKNE010000012">
    <property type="protein sequence ID" value="KAK5775458.1"/>
    <property type="molecule type" value="Genomic_DNA"/>
</dbReference>
<dbReference type="PANTHER" id="PTHR43036">
    <property type="entry name" value="OSJNBB0011N17.9 PROTEIN"/>
    <property type="match status" value="1"/>
</dbReference>
<keyword evidence="2" id="KW-1185">Reference proteome</keyword>
<name>A0ABR0MNQ3_GOSAR</name>
<gene>
    <name evidence="1" type="ORF">PVK06_043352</name>
</gene>
<dbReference type="PANTHER" id="PTHR43036:SF1">
    <property type="entry name" value="S-ADENOSYL-L-METHIONINE-DEPENDENT METHYLTRANSFERASES SUPERFAMILY PROTEIN"/>
    <property type="match status" value="1"/>
</dbReference>
<proteinExistence type="predicted"/>
<evidence type="ECO:0000313" key="2">
    <source>
        <dbReference type="Proteomes" id="UP001358586"/>
    </source>
</evidence>
<protein>
    <submittedName>
        <fullName evidence="1">Uncharacterized protein</fullName>
    </submittedName>
</protein>
<accession>A0ABR0MNQ3</accession>
<organism evidence="1 2">
    <name type="scientific">Gossypium arboreum</name>
    <name type="common">Tree cotton</name>
    <name type="synonym">Gossypium nanking</name>
    <dbReference type="NCBI Taxonomy" id="29729"/>
    <lineage>
        <taxon>Eukaryota</taxon>
        <taxon>Viridiplantae</taxon>
        <taxon>Streptophyta</taxon>
        <taxon>Embryophyta</taxon>
        <taxon>Tracheophyta</taxon>
        <taxon>Spermatophyta</taxon>
        <taxon>Magnoliopsida</taxon>
        <taxon>eudicotyledons</taxon>
        <taxon>Gunneridae</taxon>
        <taxon>Pentapetalae</taxon>
        <taxon>rosids</taxon>
        <taxon>malvids</taxon>
        <taxon>Malvales</taxon>
        <taxon>Malvaceae</taxon>
        <taxon>Malvoideae</taxon>
        <taxon>Gossypium</taxon>
    </lineage>
</organism>
<dbReference type="Proteomes" id="UP001358586">
    <property type="component" value="Chromosome 12"/>
</dbReference>